<evidence type="ECO:0000313" key="2">
    <source>
        <dbReference type="RefSeq" id="XP_075093345.1"/>
    </source>
</evidence>
<accession>A0AC58T7Z1</accession>
<protein>
    <submittedName>
        <fullName evidence="2">Uncharacterized protein LOC107767278 isoform X1</fullName>
    </submittedName>
</protein>
<proteinExistence type="predicted"/>
<evidence type="ECO:0000313" key="1">
    <source>
        <dbReference type="Proteomes" id="UP000790787"/>
    </source>
</evidence>
<dbReference type="Proteomes" id="UP000790787">
    <property type="component" value="Chromosome 18"/>
</dbReference>
<gene>
    <name evidence="2" type="primary">LOC107767278</name>
</gene>
<reference evidence="2" key="2">
    <citation type="submission" date="2025-08" db="UniProtKB">
        <authorList>
            <consortium name="RefSeq"/>
        </authorList>
    </citation>
    <scope>IDENTIFICATION</scope>
    <source>
        <tissue evidence="2">Leaf</tissue>
    </source>
</reference>
<keyword evidence="1" id="KW-1185">Reference proteome</keyword>
<organism evidence="1 2">
    <name type="scientific">Nicotiana tabacum</name>
    <name type="common">Common tobacco</name>
    <dbReference type="NCBI Taxonomy" id="4097"/>
    <lineage>
        <taxon>Eukaryota</taxon>
        <taxon>Viridiplantae</taxon>
        <taxon>Streptophyta</taxon>
        <taxon>Embryophyta</taxon>
        <taxon>Tracheophyta</taxon>
        <taxon>Spermatophyta</taxon>
        <taxon>Magnoliopsida</taxon>
        <taxon>eudicotyledons</taxon>
        <taxon>Gunneridae</taxon>
        <taxon>Pentapetalae</taxon>
        <taxon>asterids</taxon>
        <taxon>lamiids</taxon>
        <taxon>Solanales</taxon>
        <taxon>Solanaceae</taxon>
        <taxon>Nicotianoideae</taxon>
        <taxon>Nicotianeae</taxon>
        <taxon>Nicotiana</taxon>
    </lineage>
</organism>
<name>A0AC58T7Z1_TOBAC</name>
<dbReference type="RefSeq" id="XP_075093345.1">
    <property type="nucleotide sequence ID" value="XM_075237244.1"/>
</dbReference>
<reference evidence="1" key="1">
    <citation type="journal article" date="2014" name="Nat. Commun.">
        <title>The tobacco genome sequence and its comparison with those of tomato and potato.</title>
        <authorList>
            <person name="Sierro N."/>
            <person name="Battey J.N."/>
            <person name="Ouadi S."/>
            <person name="Bakaher N."/>
            <person name="Bovet L."/>
            <person name="Willig A."/>
            <person name="Goepfert S."/>
            <person name="Peitsch M.C."/>
            <person name="Ivanov N.V."/>
        </authorList>
    </citation>
    <scope>NUCLEOTIDE SEQUENCE [LARGE SCALE GENOMIC DNA]</scope>
</reference>
<sequence>MYGQNHSATQPYIEQLMDNQNSSEDHVHDDQSYDLNSSAGGTEVQQNDDESGNLEPRKVRGPTLLKDIWKLPPGKVVHVPFNNRNQAIREKGRKLASFLGIIARTPELTPLHVDDWRNFEKEEKKKLVDFVRKKFSIPRRGETYVLKPLGKKWKDYKCELKGEYLQKIRLKTFC</sequence>